<dbReference type="Gene3D" id="3.40.220.10">
    <property type="entry name" value="Leucine Aminopeptidase, subunit E, domain 1"/>
    <property type="match status" value="1"/>
</dbReference>
<name>A0ABY7FHV4_MYAAR</name>
<accession>A0ABY7FHV4</accession>
<evidence type="ECO:0000313" key="2">
    <source>
        <dbReference type="Proteomes" id="UP001164746"/>
    </source>
</evidence>
<gene>
    <name evidence="1" type="ORF">MAR_015742</name>
</gene>
<protein>
    <submittedName>
        <fullName evidence="1">Uncharacterized protein</fullName>
    </submittedName>
</protein>
<dbReference type="EMBL" id="CP111023">
    <property type="protein sequence ID" value="WAR21768.1"/>
    <property type="molecule type" value="Genomic_DNA"/>
</dbReference>
<dbReference type="SUPFAM" id="SSF52949">
    <property type="entry name" value="Macro domain-like"/>
    <property type="match status" value="1"/>
</dbReference>
<keyword evidence="2" id="KW-1185">Reference proteome</keyword>
<dbReference type="InterPro" id="IPR043472">
    <property type="entry name" value="Macro_dom-like"/>
</dbReference>
<sequence length="139" mass="15118">MEQTKTQVETLLKKVIKKEHQITKPSLGMYMQTEKVSEITQSVESAFPCVISMNGDSDDDDDMGSDKICVIASCTGYENRRMFAAVGDMSEIKVDVIVNPSDDKIGLSGGLGKVLKMKGGPALERPCRGYIKNNGPLSV</sequence>
<reference evidence="1" key="1">
    <citation type="submission" date="2022-11" db="EMBL/GenBank/DDBJ databases">
        <title>Centuries of genome instability and evolution in soft-shell clam transmissible cancer (bioRxiv).</title>
        <authorList>
            <person name="Hart S.F.M."/>
            <person name="Yonemitsu M.A."/>
            <person name="Giersch R.M."/>
            <person name="Beal B.F."/>
            <person name="Arriagada G."/>
            <person name="Davis B.W."/>
            <person name="Ostrander E.A."/>
            <person name="Goff S.P."/>
            <person name="Metzger M.J."/>
        </authorList>
    </citation>
    <scope>NUCLEOTIDE SEQUENCE</scope>
    <source>
        <strain evidence="1">MELC-2E11</strain>
        <tissue evidence="1">Siphon/mantle</tissue>
    </source>
</reference>
<evidence type="ECO:0000313" key="1">
    <source>
        <dbReference type="EMBL" id="WAR21768.1"/>
    </source>
</evidence>
<proteinExistence type="predicted"/>
<organism evidence="1 2">
    <name type="scientific">Mya arenaria</name>
    <name type="common">Soft-shell clam</name>
    <dbReference type="NCBI Taxonomy" id="6604"/>
    <lineage>
        <taxon>Eukaryota</taxon>
        <taxon>Metazoa</taxon>
        <taxon>Spiralia</taxon>
        <taxon>Lophotrochozoa</taxon>
        <taxon>Mollusca</taxon>
        <taxon>Bivalvia</taxon>
        <taxon>Autobranchia</taxon>
        <taxon>Heteroconchia</taxon>
        <taxon>Euheterodonta</taxon>
        <taxon>Imparidentia</taxon>
        <taxon>Neoheterodontei</taxon>
        <taxon>Myida</taxon>
        <taxon>Myoidea</taxon>
        <taxon>Myidae</taxon>
        <taxon>Mya</taxon>
    </lineage>
</organism>
<dbReference type="Proteomes" id="UP001164746">
    <property type="component" value="Chromosome 12"/>
</dbReference>